<dbReference type="PANTHER" id="PTHR13381:SF0">
    <property type="entry name" value="MEDIATOR OF RNA POLYMERASE II TRANSCRIPTION SUBUNIT 21"/>
    <property type="match status" value="1"/>
</dbReference>
<dbReference type="InterPro" id="IPR037212">
    <property type="entry name" value="Med7/Med21-like"/>
</dbReference>
<dbReference type="Proteomes" id="UP000800200">
    <property type="component" value="Unassembled WGS sequence"/>
</dbReference>
<evidence type="ECO:0000256" key="9">
    <source>
        <dbReference type="ARBA" id="ARBA00025687"/>
    </source>
</evidence>
<dbReference type="OrthoDB" id="526653at2759"/>
<dbReference type="InterPro" id="IPR021384">
    <property type="entry name" value="Mediator_Med21"/>
</dbReference>
<dbReference type="GO" id="GO:0003712">
    <property type="term" value="F:transcription coregulator activity"/>
    <property type="evidence" value="ECO:0007669"/>
    <property type="project" value="TreeGrafter"/>
</dbReference>
<feature type="compositionally biased region" description="Low complexity" evidence="12">
    <location>
        <begin position="65"/>
        <end position="90"/>
    </location>
</feature>
<evidence type="ECO:0000256" key="3">
    <source>
        <dbReference type="ARBA" id="ARBA00011837"/>
    </source>
</evidence>
<keyword evidence="8 10" id="KW-0539">Nucleus</keyword>
<evidence type="ECO:0000256" key="6">
    <source>
        <dbReference type="ARBA" id="ARBA00023159"/>
    </source>
</evidence>
<evidence type="ECO:0000256" key="2">
    <source>
        <dbReference type="ARBA" id="ARBA00005770"/>
    </source>
</evidence>
<dbReference type="AlphaFoldDB" id="A0A6A6ETI7"/>
<evidence type="ECO:0000256" key="10">
    <source>
        <dbReference type="RuleBase" id="RU366036"/>
    </source>
</evidence>
<keyword evidence="7 10" id="KW-0804">Transcription</keyword>
<evidence type="ECO:0000256" key="1">
    <source>
        <dbReference type="ARBA" id="ARBA00004123"/>
    </source>
</evidence>
<keyword evidence="5 10" id="KW-0805">Transcription regulation</keyword>
<keyword evidence="14" id="KW-1185">Reference proteome</keyword>
<dbReference type="GO" id="GO:0006357">
    <property type="term" value="P:regulation of transcription by RNA polymerase II"/>
    <property type="evidence" value="ECO:0007669"/>
    <property type="project" value="TreeGrafter"/>
</dbReference>
<sequence length="175" mass="19632">MADTLTQIQDELDQLLLQMQKTLEYINIHAPPAPIPGQPTLSSLREWQQQYEAQSQATSQTPGANQSSAPTQNTQTTQPSSAPTQTQSTTLEPPPKSFQDNLKELSRDMVLKEQQIEMLICTLPGIGTSEREQVERMKELERELDEIEEERVEAVAERRRLLEAVEGAIMGMGTI</sequence>
<comment type="subunit">
    <text evidence="3 10">Component of the Mediator complex.</text>
</comment>
<dbReference type="Gene3D" id="6.10.280.10">
    <property type="entry name" value="Mediator complex, subunit Med21"/>
    <property type="match status" value="1"/>
</dbReference>
<evidence type="ECO:0000313" key="13">
    <source>
        <dbReference type="EMBL" id="KAF2194312.1"/>
    </source>
</evidence>
<evidence type="ECO:0000256" key="4">
    <source>
        <dbReference type="ARBA" id="ARBA00019691"/>
    </source>
</evidence>
<organism evidence="13 14">
    <name type="scientific">Zopfia rhizophila CBS 207.26</name>
    <dbReference type="NCBI Taxonomy" id="1314779"/>
    <lineage>
        <taxon>Eukaryota</taxon>
        <taxon>Fungi</taxon>
        <taxon>Dikarya</taxon>
        <taxon>Ascomycota</taxon>
        <taxon>Pezizomycotina</taxon>
        <taxon>Dothideomycetes</taxon>
        <taxon>Dothideomycetes incertae sedis</taxon>
        <taxon>Zopfiaceae</taxon>
        <taxon>Zopfia</taxon>
    </lineage>
</organism>
<dbReference type="GO" id="GO:0016592">
    <property type="term" value="C:mediator complex"/>
    <property type="evidence" value="ECO:0007669"/>
    <property type="project" value="UniProtKB-UniRule"/>
</dbReference>
<dbReference type="PANTHER" id="PTHR13381">
    <property type="entry name" value="RNA POLYMERASE II HOLOENZYME COMPONENT SRB7"/>
    <property type="match status" value="1"/>
</dbReference>
<dbReference type="EMBL" id="ML994612">
    <property type="protein sequence ID" value="KAF2194312.1"/>
    <property type="molecule type" value="Genomic_DNA"/>
</dbReference>
<evidence type="ECO:0000313" key="14">
    <source>
        <dbReference type="Proteomes" id="UP000800200"/>
    </source>
</evidence>
<keyword evidence="11" id="KW-0175">Coiled coil</keyword>
<reference evidence="13" key="1">
    <citation type="journal article" date="2020" name="Stud. Mycol.">
        <title>101 Dothideomycetes genomes: a test case for predicting lifestyles and emergence of pathogens.</title>
        <authorList>
            <person name="Haridas S."/>
            <person name="Albert R."/>
            <person name="Binder M."/>
            <person name="Bloem J."/>
            <person name="Labutti K."/>
            <person name="Salamov A."/>
            <person name="Andreopoulos B."/>
            <person name="Baker S."/>
            <person name="Barry K."/>
            <person name="Bills G."/>
            <person name="Bluhm B."/>
            <person name="Cannon C."/>
            <person name="Castanera R."/>
            <person name="Culley D."/>
            <person name="Daum C."/>
            <person name="Ezra D."/>
            <person name="Gonzalez J."/>
            <person name="Henrissat B."/>
            <person name="Kuo A."/>
            <person name="Liang C."/>
            <person name="Lipzen A."/>
            <person name="Lutzoni F."/>
            <person name="Magnuson J."/>
            <person name="Mondo S."/>
            <person name="Nolan M."/>
            <person name="Ohm R."/>
            <person name="Pangilinan J."/>
            <person name="Park H.-J."/>
            <person name="Ramirez L."/>
            <person name="Alfaro M."/>
            <person name="Sun H."/>
            <person name="Tritt A."/>
            <person name="Yoshinaga Y."/>
            <person name="Zwiers L.-H."/>
            <person name="Turgeon B."/>
            <person name="Goodwin S."/>
            <person name="Spatafora J."/>
            <person name="Crous P."/>
            <person name="Grigoriev I."/>
        </authorList>
    </citation>
    <scope>NUCLEOTIDE SEQUENCE</scope>
    <source>
        <strain evidence="13">CBS 207.26</strain>
    </source>
</reference>
<gene>
    <name evidence="13" type="ORF">K469DRAFT_709826</name>
</gene>
<feature type="coiled-coil region" evidence="11">
    <location>
        <begin position="130"/>
        <end position="164"/>
    </location>
</feature>
<dbReference type="SUPFAM" id="SSF140718">
    <property type="entry name" value="Mediator hinge subcomplex-like"/>
    <property type="match status" value="1"/>
</dbReference>
<comment type="function">
    <text evidence="9 10">Component of the Mediator complex, a coactivator involved in the regulated transcription of nearly all RNA polymerase II-dependent genes. Mediator functions as a bridge to convey information from gene-specific regulatory proteins to the basal RNA polymerase II transcription machinery. Mediator is recruited to promoters by direct interactions with regulatory proteins and serves as a scaffold for the assembly of a functional preinitiation complex with RNA polymerase II and the general transcription factors.</text>
</comment>
<comment type="similarity">
    <text evidence="2 10">Belongs to the Mediator complex subunit 21 family.</text>
</comment>
<keyword evidence="6 10" id="KW-0010">Activator</keyword>
<proteinExistence type="inferred from homology"/>
<comment type="subcellular location">
    <subcellularLocation>
        <location evidence="1 10">Nucleus</location>
    </subcellularLocation>
</comment>
<name>A0A6A6ETI7_9PEZI</name>
<feature type="region of interest" description="Disordered" evidence="12">
    <location>
        <begin position="30"/>
        <end position="100"/>
    </location>
</feature>
<dbReference type="Pfam" id="PF11221">
    <property type="entry name" value="Med21"/>
    <property type="match status" value="1"/>
</dbReference>
<evidence type="ECO:0000256" key="5">
    <source>
        <dbReference type="ARBA" id="ARBA00023015"/>
    </source>
</evidence>
<feature type="compositionally biased region" description="Polar residues" evidence="12">
    <location>
        <begin position="39"/>
        <end position="64"/>
    </location>
</feature>
<evidence type="ECO:0000256" key="7">
    <source>
        <dbReference type="ARBA" id="ARBA00023163"/>
    </source>
</evidence>
<accession>A0A6A6ETI7</accession>
<protein>
    <recommendedName>
        <fullName evidence="4 10">Mediator of RNA polymerase II transcription subunit 21</fullName>
    </recommendedName>
</protein>
<evidence type="ECO:0000256" key="8">
    <source>
        <dbReference type="ARBA" id="ARBA00023242"/>
    </source>
</evidence>
<evidence type="ECO:0000256" key="12">
    <source>
        <dbReference type="SAM" id="MobiDB-lite"/>
    </source>
</evidence>
<evidence type="ECO:0000256" key="11">
    <source>
        <dbReference type="SAM" id="Coils"/>
    </source>
</evidence>